<dbReference type="InterPro" id="IPR016171">
    <property type="entry name" value="Vanillyl_alc_oxidase_C-sub2"/>
</dbReference>
<dbReference type="InterPro" id="IPR016169">
    <property type="entry name" value="FAD-bd_PCMH_sub2"/>
</dbReference>
<dbReference type="PANTHER" id="PTHR43716">
    <property type="entry name" value="D-2-HYDROXYGLUTARATE DEHYDROGENASE, MITOCHONDRIAL"/>
    <property type="match status" value="1"/>
</dbReference>
<dbReference type="InterPro" id="IPR016166">
    <property type="entry name" value="FAD-bd_PCMH"/>
</dbReference>
<accession>A0ABX2CHA9</accession>
<dbReference type="Gene3D" id="1.10.45.10">
    <property type="entry name" value="Vanillyl-alcohol Oxidase, Chain A, domain 4"/>
    <property type="match status" value="1"/>
</dbReference>
<sequence length="472" mass="50041">MMTELIERLQNAVGAAHVLVAPEDQATYLRDWLGKYHGTAIAVVRPGWTAEVAAVMAACAEARVAVVPQGGHTSLSGGATPDASSHAIVLSLSRLNRIRAIDPIGQTIVVDAGVVLAKVQDAAREAGLLFPLSLGSEGSCTVGGNLAANAGGVAVLRYGVMRELTLGLEVVLPDGRIWDGLRALRKDNTGYALRDLFIGSEGTLGIITGAVLKLFPQPTARATAFVAVADAAAALKLLQLSRAQCGDRLTAFEFLTAATLEMILRQMPDTRLPFGALPDAAVLIELSDIGDEAALTARLEATLTDAMAQGLASDAAVAQDGTQTKAFWRVRESVSEALVREGKALKHDIAVPVAEIAEFVDVMDAAVGAALPGIRPMVFGHLGDGNLHYNLMRPLAMTEAEFYEQGPRITRLVHDEITCRRGSISAEHGIGQLRTSEMPLCKPPLELELMRQLKRTLDPHGLMNPGKLLPNV</sequence>
<dbReference type="SUPFAM" id="SSF55103">
    <property type="entry name" value="FAD-linked oxidases, C-terminal domain"/>
    <property type="match status" value="1"/>
</dbReference>
<dbReference type="InterPro" id="IPR006094">
    <property type="entry name" value="Oxid_FAD_bind_N"/>
</dbReference>
<name>A0ABX2CHA9_9BRAD</name>
<dbReference type="InterPro" id="IPR036318">
    <property type="entry name" value="FAD-bd_PCMH-like_sf"/>
</dbReference>
<dbReference type="SUPFAM" id="SSF56176">
    <property type="entry name" value="FAD-binding/transporter-associated domain-like"/>
    <property type="match status" value="1"/>
</dbReference>
<evidence type="ECO:0000256" key="3">
    <source>
        <dbReference type="ARBA" id="ARBA00022827"/>
    </source>
</evidence>
<feature type="domain" description="FAD-binding PCMH-type" evidence="4">
    <location>
        <begin position="36"/>
        <end position="217"/>
    </location>
</feature>
<dbReference type="Pfam" id="PF02913">
    <property type="entry name" value="FAD-oxidase_C"/>
    <property type="match status" value="1"/>
</dbReference>
<comment type="similarity">
    <text evidence="1">Belongs to the FAD-binding oxidoreductase/transferase type 4 family.</text>
</comment>
<comment type="caution">
    <text evidence="5">The sequence shown here is derived from an EMBL/GenBank/DDBJ whole genome shotgun (WGS) entry which is preliminary data.</text>
</comment>
<dbReference type="Gene3D" id="3.30.70.2190">
    <property type="match status" value="1"/>
</dbReference>
<dbReference type="Gene3D" id="3.30.43.10">
    <property type="entry name" value="Uridine Diphospho-n-acetylenolpyruvylglucosamine Reductase, domain 2"/>
    <property type="match status" value="1"/>
</dbReference>
<organism evidence="5 6">
    <name type="scientific">Bradyrhizobium aeschynomenes</name>
    <dbReference type="NCBI Taxonomy" id="2734909"/>
    <lineage>
        <taxon>Bacteria</taxon>
        <taxon>Pseudomonadati</taxon>
        <taxon>Pseudomonadota</taxon>
        <taxon>Alphaproteobacteria</taxon>
        <taxon>Hyphomicrobiales</taxon>
        <taxon>Nitrobacteraceae</taxon>
        <taxon>Bradyrhizobium</taxon>
    </lineage>
</organism>
<proteinExistence type="inferred from homology"/>
<dbReference type="Gene3D" id="3.30.70.2740">
    <property type="match status" value="1"/>
</dbReference>
<dbReference type="Gene3D" id="3.30.465.10">
    <property type="match status" value="1"/>
</dbReference>
<dbReference type="EMBL" id="JABFDN010000006">
    <property type="protein sequence ID" value="NPU67095.1"/>
    <property type="molecule type" value="Genomic_DNA"/>
</dbReference>
<gene>
    <name evidence="5" type="ORF">HL667_18975</name>
</gene>
<evidence type="ECO:0000313" key="5">
    <source>
        <dbReference type="EMBL" id="NPU67095.1"/>
    </source>
</evidence>
<dbReference type="Pfam" id="PF01565">
    <property type="entry name" value="FAD_binding_4"/>
    <property type="match status" value="1"/>
</dbReference>
<reference evidence="5" key="1">
    <citation type="submission" date="2020-05" db="EMBL/GenBank/DDBJ databases">
        <title>Nod-independent and nitrogen-fixing Bradyrhizobium aeschynomene sp. nov. isolated from nodules of Aeschynomene indica.</title>
        <authorList>
            <person name="Zhang Z."/>
        </authorList>
    </citation>
    <scope>NUCLEOTIDE SEQUENCE</scope>
    <source>
        <strain evidence="5">83012</strain>
    </source>
</reference>
<keyword evidence="6" id="KW-1185">Reference proteome</keyword>
<keyword evidence="3" id="KW-0274">FAD</keyword>
<dbReference type="PANTHER" id="PTHR43716:SF2">
    <property type="entry name" value="BLL6224 PROTEIN"/>
    <property type="match status" value="1"/>
</dbReference>
<dbReference type="InterPro" id="IPR004113">
    <property type="entry name" value="FAD-bd_oxidored_4_C"/>
</dbReference>
<keyword evidence="2" id="KW-0285">Flavoprotein</keyword>
<dbReference type="InterPro" id="IPR016164">
    <property type="entry name" value="FAD-linked_Oxase-like_C"/>
</dbReference>
<dbReference type="InterPro" id="IPR016167">
    <property type="entry name" value="FAD-bd_PCMH_sub1"/>
</dbReference>
<evidence type="ECO:0000313" key="6">
    <source>
        <dbReference type="Proteomes" id="UP000886476"/>
    </source>
</evidence>
<dbReference type="InterPro" id="IPR051264">
    <property type="entry name" value="FAD-oxidored/transferase_4"/>
</dbReference>
<dbReference type="Proteomes" id="UP000886476">
    <property type="component" value="Unassembled WGS sequence"/>
</dbReference>
<evidence type="ECO:0000256" key="2">
    <source>
        <dbReference type="ARBA" id="ARBA00022630"/>
    </source>
</evidence>
<dbReference type="PROSITE" id="PS51387">
    <property type="entry name" value="FAD_PCMH"/>
    <property type="match status" value="1"/>
</dbReference>
<evidence type="ECO:0000256" key="1">
    <source>
        <dbReference type="ARBA" id="ARBA00008000"/>
    </source>
</evidence>
<evidence type="ECO:0000259" key="4">
    <source>
        <dbReference type="PROSITE" id="PS51387"/>
    </source>
</evidence>
<protein>
    <submittedName>
        <fullName evidence="5">FAD-binding oxidoreductase</fullName>
    </submittedName>
</protein>